<keyword evidence="3" id="KW-0694">RNA-binding</keyword>
<evidence type="ECO:0000256" key="6">
    <source>
        <dbReference type="SAM" id="MobiDB-lite"/>
    </source>
</evidence>
<evidence type="ECO:0000256" key="1">
    <source>
        <dbReference type="ARBA" id="ARBA00022490"/>
    </source>
</evidence>
<feature type="compositionally biased region" description="Low complexity" evidence="6">
    <location>
        <begin position="108"/>
        <end position="123"/>
    </location>
</feature>
<accession>A0A3S3PV12</accession>
<keyword evidence="8" id="KW-1185">Reference proteome</keyword>
<dbReference type="AlphaFoldDB" id="A0A3S3PV12"/>
<comment type="caution">
    <text evidence="7">The sequence shown here is derived from an EMBL/GenBank/DDBJ whole genome shotgun (WGS) entry which is preliminary data.</text>
</comment>
<dbReference type="GO" id="GO:0005852">
    <property type="term" value="C:eukaryotic translation initiation factor 3 complex"/>
    <property type="evidence" value="ECO:0007669"/>
    <property type="project" value="InterPro"/>
</dbReference>
<evidence type="ECO:0000256" key="3">
    <source>
        <dbReference type="ARBA" id="ARBA00022884"/>
    </source>
</evidence>
<dbReference type="Pfam" id="PF05091">
    <property type="entry name" value="eIF-3_zeta"/>
    <property type="match status" value="1"/>
</dbReference>
<evidence type="ECO:0000256" key="5">
    <source>
        <dbReference type="ARBA" id="ARBA00033202"/>
    </source>
</evidence>
<keyword evidence="1" id="KW-0963">Cytoplasm</keyword>
<evidence type="ECO:0000313" key="7">
    <source>
        <dbReference type="EMBL" id="RWS16889.1"/>
    </source>
</evidence>
<reference evidence="7 8" key="1">
    <citation type="journal article" date="2018" name="Gigascience">
        <title>Genomes of trombidid mites reveal novel predicted allergens and laterally-transferred genes associated with secondary metabolism.</title>
        <authorList>
            <person name="Dong X."/>
            <person name="Chaisiri K."/>
            <person name="Xia D."/>
            <person name="Armstrong S.D."/>
            <person name="Fang Y."/>
            <person name="Donnelly M.J."/>
            <person name="Kadowaki T."/>
            <person name="McGarry J.W."/>
            <person name="Darby A.C."/>
            <person name="Makepeace B.L."/>
        </authorList>
    </citation>
    <scope>NUCLEOTIDE SEQUENCE [LARGE SCALE GENOMIC DNA]</scope>
    <source>
        <strain evidence="7">UoL-WK</strain>
    </source>
</reference>
<feature type="region of interest" description="Disordered" evidence="6">
    <location>
        <begin position="104"/>
        <end position="155"/>
    </location>
</feature>
<dbReference type="Proteomes" id="UP000285301">
    <property type="component" value="Unassembled WGS sequence"/>
</dbReference>
<evidence type="ECO:0000313" key="8">
    <source>
        <dbReference type="Proteomes" id="UP000285301"/>
    </source>
</evidence>
<dbReference type="PANTHER" id="PTHR12399">
    <property type="entry name" value="EUKARYOTIC TRANSLATION INITIATION FACTOR 3 SUBUNIT 7"/>
    <property type="match status" value="1"/>
</dbReference>
<sequence length="526" mass="59899">MAKLHFVAPEMQDNPNGWGPCSVPEQYKDMPYQPFSKSDRIGKVADWSGQTYADKRLANKYSSQFGGGGQYAYFQDDDENTYQLVDTGRSGGKVQRGKIRIGQRNMRQKAGQKGAQQMQAAQKGGRGQRNTAVQGRGTKWQRQMRQKYDQKGQTTMKKRDASVFVKPTWRIIEEMDFPRLAKLSLPNLNEASDIYKCGSLEYYDKAYDRVTCKNEKRLIRVNRVFHKVTTTDDPIIRQLSKTEGNVYATDAIVATLMCATRSVISWDIVVQRVGNKLFFDKRDDKDEMTSYFDLLTVNETAAEPPYAEEDSKNSINSPKNLALEATFINHNFSQQVLKMGDEKFNFENKNPFVQDDEEVEVASVAYKYRKFDLGDGVVLVVRCEHDAVTVGPNGETQFMNIKALNEWDPRYSGGIDWRQKLDVQRGAVLANELKNNSGKLAKWTVSALLAGSDQLKFGYVSRVHFRDSSKHAILGTQQFKPKEFADQINLNMDNAWGILRYIIDTCMKLDEGKYLILKDPNKATLL</sequence>
<organism evidence="7 8">
    <name type="scientific">Dinothrombium tinctorium</name>
    <dbReference type="NCBI Taxonomy" id="1965070"/>
    <lineage>
        <taxon>Eukaryota</taxon>
        <taxon>Metazoa</taxon>
        <taxon>Ecdysozoa</taxon>
        <taxon>Arthropoda</taxon>
        <taxon>Chelicerata</taxon>
        <taxon>Arachnida</taxon>
        <taxon>Acari</taxon>
        <taxon>Acariformes</taxon>
        <taxon>Trombidiformes</taxon>
        <taxon>Prostigmata</taxon>
        <taxon>Anystina</taxon>
        <taxon>Parasitengona</taxon>
        <taxon>Trombidioidea</taxon>
        <taxon>Trombidiidae</taxon>
        <taxon>Dinothrombium</taxon>
    </lineage>
</organism>
<dbReference type="PIRSF" id="PIRSF016281">
    <property type="entry name" value="EIF-3_zeta"/>
    <property type="match status" value="1"/>
</dbReference>
<name>A0A3S3PV12_9ACAR</name>
<dbReference type="GO" id="GO:0003743">
    <property type="term" value="F:translation initiation factor activity"/>
    <property type="evidence" value="ECO:0007669"/>
    <property type="project" value="UniProtKB-KW"/>
</dbReference>
<dbReference type="HAMAP" id="MF_03003">
    <property type="entry name" value="eIF3d"/>
    <property type="match status" value="1"/>
</dbReference>
<dbReference type="EMBL" id="NCKU01000154">
    <property type="protein sequence ID" value="RWS16889.1"/>
    <property type="molecule type" value="Genomic_DNA"/>
</dbReference>
<dbReference type="STRING" id="1965070.A0A3S3PV12"/>
<dbReference type="OrthoDB" id="16538at2759"/>
<proteinExistence type="inferred from homology"/>
<feature type="non-terminal residue" evidence="7">
    <location>
        <position position="526"/>
    </location>
</feature>
<gene>
    <name evidence="7" type="ORF">B4U79_00189</name>
</gene>
<protein>
    <recommendedName>
        <fullName evidence="5">Eukaryotic translation initiation factor 3 subunit p66</fullName>
    </recommendedName>
</protein>
<evidence type="ECO:0000256" key="2">
    <source>
        <dbReference type="ARBA" id="ARBA00022540"/>
    </source>
</evidence>
<dbReference type="GO" id="GO:0003723">
    <property type="term" value="F:RNA binding"/>
    <property type="evidence" value="ECO:0007669"/>
    <property type="project" value="UniProtKB-KW"/>
</dbReference>
<dbReference type="InterPro" id="IPR007783">
    <property type="entry name" value="eIF3d"/>
</dbReference>
<evidence type="ECO:0000256" key="4">
    <source>
        <dbReference type="ARBA" id="ARBA00022917"/>
    </source>
</evidence>
<keyword evidence="2 7" id="KW-0396">Initiation factor</keyword>
<keyword evidence="4" id="KW-0648">Protein biosynthesis</keyword>
<dbReference type="PANTHER" id="PTHR12399:SF0">
    <property type="entry name" value="EUKARYOTIC TRANSLATION INITIATION FACTOR 3 SUBUNIT D"/>
    <property type="match status" value="1"/>
</dbReference>